<feature type="compositionally biased region" description="Basic and acidic residues" evidence="1">
    <location>
        <begin position="42"/>
        <end position="64"/>
    </location>
</feature>
<evidence type="ECO:0000256" key="1">
    <source>
        <dbReference type="SAM" id="MobiDB-lite"/>
    </source>
</evidence>
<evidence type="ECO:0000256" key="2">
    <source>
        <dbReference type="SAM" id="SignalP"/>
    </source>
</evidence>
<sequence length="481" mass="55521">MFAAGGIGIPTRLCVLLLTLNASILIRADDTSADSEVSPELEVERTPDPDVTLPEHVRVEERRNPVLGNYTQNGNSTKPRRGRRRNEGMGQPDGRRPRRKRIRNFGEVAEYDHGETVDDDAFYEWYNSQMDGVLAYVRELHRISQERSVKVCLLKRHPTWSRFMPIERSLLLGANRAGLQIVVIKEGLKWSDTITTPGKIERFTQVVNKSVCDLPIFWGYDQTAHTTIRLHTDIKHYLIMETPYYAPRLPKVDRYYGKVITPQGYISLGFDGLQGRATQWKGMPPTRWKEEFEGKVKVTPWRPPGKHILIIGQFRRDHSLYSIVKRFGPSRMTKRFGGVERHYQWIVEQIRMYDKHQRDIYFKAHPIHVEEGNYFVPDNITMDVSNWTLAEALKDSYCVVSINSNAAVMAVLDGIPVVMTDPGALTWPVATTSFEQINEVRRPNRLQWLHDLAYAQWRRDELEDGTALSHMLLLGVPESRR</sequence>
<gene>
    <name evidence="3" type="ORF">POBO1169_LOCUS5698</name>
</gene>
<accession>A0A7S0N3L0</accession>
<proteinExistence type="predicted"/>
<protein>
    <recommendedName>
        <fullName evidence="4">O-fucosyltransferase family protein</fullName>
    </recommendedName>
</protein>
<evidence type="ECO:0008006" key="4">
    <source>
        <dbReference type="Google" id="ProtNLM"/>
    </source>
</evidence>
<feature type="signal peptide" evidence="2">
    <location>
        <begin position="1"/>
        <end position="28"/>
    </location>
</feature>
<name>A0A7S0N3L0_9CHLO</name>
<keyword evidence="2" id="KW-0732">Signal</keyword>
<dbReference type="EMBL" id="HBFA01010929">
    <property type="protein sequence ID" value="CAD8659080.1"/>
    <property type="molecule type" value="Transcribed_RNA"/>
</dbReference>
<feature type="compositionally biased region" description="Acidic residues" evidence="1">
    <location>
        <begin position="31"/>
        <end position="41"/>
    </location>
</feature>
<reference evidence="3" key="1">
    <citation type="submission" date="2021-01" db="EMBL/GenBank/DDBJ databases">
        <authorList>
            <person name="Corre E."/>
            <person name="Pelletier E."/>
            <person name="Niang G."/>
            <person name="Scheremetjew M."/>
            <person name="Finn R."/>
            <person name="Kale V."/>
            <person name="Holt S."/>
            <person name="Cochrane G."/>
            <person name="Meng A."/>
            <person name="Brown T."/>
            <person name="Cohen L."/>
        </authorList>
    </citation>
    <scope>NUCLEOTIDE SEQUENCE</scope>
    <source>
        <strain evidence="3">CCMP722</strain>
    </source>
</reference>
<dbReference type="AlphaFoldDB" id="A0A7S0N3L0"/>
<feature type="region of interest" description="Disordered" evidence="1">
    <location>
        <begin position="30"/>
        <end position="102"/>
    </location>
</feature>
<feature type="chain" id="PRO_5030750798" description="O-fucosyltransferase family protein" evidence="2">
    <location>
        <begin position="29"/>
        <end position="481"/>
    </location>
</feature>
<evidence type="ECO:0000313" key="3">
    <source>
        <dbReference type="EMBL" id="CAD8659080.1"/>
    </source>
</evidence>
<organism evidence="3">
    <name type="scientific">Pyramimonas obovata</name>
    <dbReference type="NCBI Taxonomy" id="1411642"/>
    <lineage>
        <taxon>Eukaryota</taxon>
        <taxon>Viridiplantae</taxon>
        <taxon>Chlorophyta</taxon>
        <taxon>Pyramimonadophyceae</taxon>
        <taxon>Pyramimonadales</taxon>
        <taxon>Pyramimonadaceae</taxon>
        <taxon>Pyramimonas</taxon>
        <taxon>Pyramimonas incertae sedis</taxon>
    </lineage>
</organism>